<keyword evidence="1" id="KW-0812">Transmembrane</keyword>
<feature type="transmembrane region" description="Helical" evidence="1">
    <location>
        <begin position="187"/>
        <end position="213"/>
    </location>
</feature>
<feature type="transmembrane region" description="Helical" evidence="1">
    <location>
        <begin position="303"/>
        <end position="319"/>
    </location>
</feature>
<feature type="transmembrane region" description="Helical" evidence="1">
    <location>
        <begin position="355"/>
        <end position="375"/>
    </location>
</feature>
<sequence>MRVVALPDRALGMKSTVNEYINGGATATESTARLFVFLPALILLVVGGLIQSQTYLNHDVAWVLDSSERLLAGGTFGQDIVAANPPLIWWISAIVAAMANGLGLDPLVMLRLCVIGLSAIVLVVLERGLREQMERPAMAGFLAVLALLFTVGVHRDFAQREHMAVLLCLPWLVVTSARAQGHAQPPVAALAAGLAAGIGIAFKPHFLAVLLLVWGYLAYSRRSIRPVLSMETFVLLLTGIGYLVAVWLFARPYITDIMPLISKVYWGFSYPLENVARAHILEISLVLAALIVAFAFDAHHASRLTVLAALGFLVAAFAQSKGYSYHFYPVLAFAIISLALSSLTNGRAARRMAGMVPLFAGLVLSSLQAAPMLAYRGMNGAYGQLTSCLVDLTQANVSVNGGFMAISTHPYPGFPVTNYSNRRWVAATNSRLFMPAIVRLRELPALTPAQGETLAVAQAAERAAILSDLSRNPELVLVDARKHRHAIEHSQIDFLAFYGEDPAFARRWQDYQEIESCAPGIRAFTRSNGH</sequence>
<protein>
    <recommendedName>
        <fullName evidence="4">Glycosyltransferase RgtA/B/C/D-like domain-containing protein</fullName>
    </recommendedName>
</protein>
<dbReference type="EMBL" id="FWFU01000001">
    <property type="protein sequence ID" value="SLN11446.1"/>
    <property type="molecule type" value="Genomic_DNA"/>
</dbReference>
<feature type="transmembrane region" description="Helical" evidence="1">
    <location>
        <begin position="325"/>
        <end position="343"/>
    </location>
</feature>
<gene>
    <name evidence="2" type="ORF">ROH8110_00102</name>
</gene>
<evidence type="ECO:0000313" key="3">
    <source>
        <dbReference type="Proteomes" id="UP000193207"/>
    </source>
</evidence>
<accession>A0A1X6Y5P7</accession>
<dbReference type="Proteomes" id="UP000193207">
    <property type="component" value="Unassembled WGS sequence"/>
</dbReference>
<evidence type="ECO:0000256" key="1">
    <source>
        <dbReference type="SAM" id="Phobius"/>
    </source>
</evidence>
<feature type="transmembrane region" description="Helical" evidence="1">
    <location>
        <begin position="108"/>
        <end position="125"/>
    </location>
</feature>
<name>A0A1X6Y5P7_9RHOB</name>
<feature type="transmembrane region" description="Helical" evidence="1">
    <location>
        <begin position="137"/>
        <end position="154"/>
    </location>
</feature>
<feature type="transmembrane region" description="Helical" evidence="1">
    <location>
        <begin position="274"/>
        <end position="296"/>
    </location>
</feature>
<organism evidence="2 3">
    <name type="scientific">Roseovarius halotolerans</name>
    <dbReference type="NCBI Taxonomy" id="505353"/>
    <lineage>
        <taxon>Bacteria</taxon>
        <taxon>Pseudomonadati</taxon>
        <taxon>Pseudomonadota</taxon>
        <taxon>Alphaproteobacteria</taxon>
        <taxon>Rhodobacterales</taxon>
        <taxon>Roseobacteraceae</taxon>
        <taxon>Roseovarius</taxon>
    </lineage>
</organism>
<evidence type="ECO:0000313" key="2">
    <source>
        <dbReference type="EMBL" id="SLN11446.1"/>
    </source>
</evidence>
<dbReference type="AlphaFoldDB" id="A0A1X6Y5P7"/>
<keyword evidence="1" id="KW-0472">Membrane</keyword>
<feature type="transmembrane region" description="Helical" evidence="1">
    <location>
        <begin position="233"/>
        <end position="254"/>
    </location>
</feature>
<proteinExistence type="predicted"/>
<keyword evidence="3" id="KW-1185">Reference proteome</keyword>
<feature type="transmembrane region" description="Helical" evidence="1">
    <location>
        <begin position="34"/>
        <end position="56"/>
    </location>
</feature>
<reference evidence="2 3" key="1">
    <citation type="submission" date="2017-03" db="EMBL/GenBank/DDBJ databases">
        <authorList>
            <person name="Afonso C.L."/>
            <person name="Miller P.J."/>
            <person name="Scott M.A."/>
            <person name="Spackman E."/>
            <person name="Goraichik I."/>
            <person name="Dimitrov K.M."/>
            <person name="Suarez D.L."/>
            <person name="Swayne D.E."/>
        </authorList>
    </citation>
    <scope>NUCLEOTIDE SEQUENCE [LARGE SCALE GENOMIC DNA]</scope>
    <source>
        <strain evidence="2 3">CECT 8110</strain>
    </source>
</reference>
<evidence type="ECO:0008006" key="4">
    <source>
        <dbReference type="Google" id="ProtNLM"/>
    </source>
</evidence>
<keyword evidence="1" id="KW-1133">Transmembrane helix</keyword>